<protein>
    <submittedName>
        <fullName evidence="1">Uncharacterized protein</fullName>
    </submittedName>
</protein>
<sequence length="28" mass="3242">MGEAKRNYLLRSAQSLQTGFRKASTWLQ</sequence>
<organism evidence="1">
    <name type="scientific">Arundo donax</name>
    <name type="common">Giant reed</name>
    <name type="synonym">Donax arundinaceus</name>
    <dbReference type="NCBI Taxonomy" id="35708"/>
    <lineage>
        <taxon>Eukaryota</taxon>
        <taxon>Viridiplantae</taxon>
        <taxon>Streptophyta</taxon>
        <taxon>Embryophyta</taxon>
        <taxon>Tracheophyta</taxon>
        <taxon>Spermatophyta</taxon>
        <taxon>Magnoliopsida</taxon>
        <taxon>Liliopsida</taxon>
        <taxon>Poales</taxon>
        <taxon>Poaceae</taxon>
        <taxon>PACMAD clade</taxon>
        <taxon>Arundinoideae</taxon>
        <taxon>Arundineae</taxon>
        <taxon>Arundo</taxon>
    </lineage>
</organism>
<proteinExistence type="predicted"/>
<dbReference type="EMBL" id="GBRH01192861">
    <property type="protein sequence ID" value="JAE05035.1"/>
    <property type="molecule type" value="Transcribed_RNA"/>
</dbReference>
<accession>A0A0A9EWA5</accession>
<evidence type="ECO:0000313" key="1">
    <source>
        <dbReference type="EMBL" id="JAE05035.1"/>
    </source>
</evidence>
<reference evidence="1" key="2">
    <citation type="journal article" date="2015" name="Data Brief">
        <title>Shoot transcriptome of the giant reed, Arundo donax.</title>
        <authorList>
            <person name="Barrero R.A."/>
            <person name="Guerrero F.D."/>
            <person name="Moolhuijzen P."/>
            <person name="Goolsby J.A."/>
            <person name="Tidwell J."/>
            <person name="Bellgard S.E."/>
            <person name="Bellgard M.I."/>
        </authorList>
    </citation>
    <scope>NUCLEOTIDE SEQUENCE</scope>
    <source>
        <tissue evidence="1">Shoot tissue taken approximately 20 cm above the soil surface</tissue>
    </source>
</reference>
<dbReference type="AlphaFoldDB" id="A0A0A9EWA5"/>
<name>A0A0A9EWA5_ARUDO</name>
<reference evidence="1" key="1">
    <citation type="submission" date="2014-09" db="EMBL/GenBank/DDBJ databases">
        <authorList>
            <person name="Magalhaes I.L.F."/>
            <person name="Oliveira U."/>
            <person name="Santos F.R."/>
            <person name="Vidigal T.H.D.A."/>
            <person name="Brescovit A.D."/>
            <person name="Santos A.J."/>
        </authorList>
    </citation>
    <scope>NUCLEOTIDE SEQUENCE</scope>
    <source>
        <tissue evidence="1">Shoot tissue taken approximately 20 cm above the soil surface</tissue>
    </source>
</reference>